<dbReference type="OrthoDB" id="6035421at2759"/>
<name>A0A9W9YLF2_9CNID</name>
<dbReference type="EMBL" id="MU827322">
    <property type="protein sequence ID" value="KAJ7356385.1"/>
    <property type="molecule type" value="Genomic_DNA"/>
</dbReference>
<comment type="caution">
    <text evidence="1">The sequence shown here is derived from an EMBL/GenBank/DDBJ whole genome shotgun (WGS) entry which is preliminary data.</text>
</comment>
<dbReference type="Pfam" id="PF13385">
    <property type="entry name" value="Laminin_G_3"/>
    <property type="match status" value="1"/>
</dbReference>
<reference evidence="1" key="1">
    <citation type="submission" date="2023-01" db="EMBL/GenBank/DDBJ databases">
        <title>Genome assembly of the deep-sea coral Lophelia pertusa.</title>
        <authorList>
            <person name="Herrera S."/>
            <person name="Cordes E."/>
        </authorList>
    </citation>
    <scope>NUCLEOTIDE SEQUENCE</scope>
    <source>
        <strain evidence="1">USNM1676648</strain>
        <tissue evidence="1">Polyp</tissue>
    </source>
</reference>
<organism evidence="1 2">
    <name type="scientific">Desmophyllum pertusum</name>
    <dbReference type="NCBI Taxonomy" id="174260"/>
    <lineage>
        <taxon>Eukaryota</taxon>
        <taxon>Metazoa</taxon>
        <taxon>Cnidaria</taxon>
        <taxon>Anthozoa</taxon>
        <taxon>Hexacorallia</taxon>
        <taxon>Scleractinia</taxon>
        <taxon>Caryophylliina</taxon>
        <taxon>Caryophylliidae</taxon>
        <taxon>Desmophyllum</taxon>
    </lineage>
</organism>
<evidence type="ECO:0008006" key="3">
    <source>
        <dbReference type="Google" id="ProtNLM"/>
    </source>
</evidence>
<dbReference type="Proteomes" id="UP001163046">
    <property type="component" value="Unassembled WGS sequence"/>
</dbReference>
<accession>A0A9W9YLF2</accession>
<dbReference type="SUPFAM" id="SSF49899">
    <property type="entry name" value="Concanavalin A-like lectins/glucanases"/>
    <property type="match status" value="1"/>
</dbReference>
<evidence type="ECO:0000313" key="2">
    <source>
        <dbReference type="Proteomes" id="UP001163046"/>
    </source>
</evidence>
<dbReference type="AlphaFoldDB" id="A0A9W9YLF2"/>
<dbReference type="InterPro" id="IPR013320">
    <property type="entry name" value="ConA-like_dom_sf"/>
</dbReference>
<keyword evidence="2" id="KW-1185">Reference proteome</keyword>
<dbReference type="Gene3D" id="2.60.120.200">
    <property type="match status" value="1"/>
</dbReference>
<protein>
    <recommendedName>
        <fullName evidence="3">Lectin</fullName>
    </recommendedName>
</protein>
<proteinExistence type="predicted"/>
<gene>
    <name evidence="1" type="ORF">OS493_025496</name>
</gene>
<sequence>MTMCIWLKLEQGTWWDTGNMYLVRYSSSNVFNGFSLIADGFDTMRIRLDIGPYYKCSAKFEGLKDDHWHQVCVSYTSGHVKFYKDGTLIHSRDDCKSITIRNGEYMAIANSGREGKDIVLITGYVLWDRILTDEEILESSKMCQAANGKPVITWNDFYKSVETNAANYLIRPSECRATM</sequence>
<evidence type="ECO:0000313" key="1">
    <source>
        <dbReference type="EMBL" id="KAJ7356385.1"/>
    </source>
</evidence>